<organism evidence="2 3">
    <name type="scientific">Cerina litoralis</name>
    <dbReference type="NCBI Taxonomy" id="2874477"/>
    <lineage>
        <taxon>Bacteria</taxon>
        <taxon>Pseudomonadati</taxon>
        <taxon>Bacteroidota</taxon>
        <taxon>Flavobacteriia</taxon>
        <taxon>Flavobacteriales</taxon>
        <taxon>Flavobacteriaceae</taxon>
        <taxon>Cerina</taxon>
    </lineage>
</organism>
<reference evidence="2" key="1">
    <citation type="submission" date="2023-02" db="EMBL/GenBank/DDBJ databases">
        <title>Genome of Flavobacteriaceae gen. nov. sp. strain F89.</title>
        <authorList>
            <person name="Wang Y."/>
        </authorList>
    </citation>
    <scope>NUCLEOTIDE SEQUENCE</scope>
    <source>
        <strain evidence="2">F89</strain>
    </source>
</reference>
<dbReference type="RefSeq" id="WP_317902302.1">
    <property type="nucleotide sequence ID" value="NZ_JAIRBC010000013.1"/>
</dbReference>
<name>A0AAE3EV91_9FLAO</name>
<evidence type="ECO:0000313" key="3">
    <source>
        <dbReference type="Proteomes" id="UP001200642"/>
    </source>
</evidence>
<protein>
    <submittedName>
        <fullName evidence="2">Universal stress protein</fullName>
    </submittedName>
</protein>
<sequence>MDKRILLLTDFSRNALNAARYALELYLDRKSTFYFLNTYHPDGYSIDSHTYSPSGLRSYTIQKPETDELFKNLLQTLGQHGKNPKHSYQTIASNNFLLEGVRDVIAKNDIDIIIMGTKGMTSSRTVVFGMNTINIMENISNCPVLAIPEDVGFRPPKEIVFPTDYKIPFKRRELKYLINIAQMHDADIRVLHIKESTKLNKSQLDNKELLERLFKNVGHSFHEMEEVAVHEGINTFIDSRDSDIVAFVNQKRNFFSRIVSKPLVKELGYHPRVPVLVLKDRG</sequence>
<dbReference type="Proteomes" id="UP001200642">
    <property type="component" value="Unassembled WGS sequence"/>
</dbReference>
<gene>
    <name evidence="2" type="ORF">K8352_10385</name>
</gene>
<dbReference type="Gene3D" id="3.40.50.12370">
    <property type="match status" value="1"/>
</dbReference>
<evidence type="ECO:0000259" key="1">
    <source>
        <dbReference type="Pfam" id="PF00582"/>
    </source>
</evidence>
<evidence type="ECO:0000313" key="2">
    <source>
        <dbReference type="EMBL" id="MCG2461155.1"/>
    </source>
</evidence>
<dbReference type="CDD" id="cd00293">
    <property type="entry name" value="USP-like"/>
    <property type="match status" value="1"/>
</dbReference>
<dbReference type="AlphaFoldDB" id="A0AAE3EV91"/>
<dbReference type="EMBL" id="JAIRBC010000013">
    <property type="protein sequence ID" value="MCG2461155.1"/>
    <property type="molecule type" value="Genomic_DNA"/>
</dbReference>
<dbReference type="SUPFAM" id="SSF52402">
    <property type="entry name" value="Adenine nucleotide alpha hydrolases-like"/>
    <property type="match status" value="2"/>
</dbReference>
<comment type="caution">
    <text evidence="2">The sequence shown here is derived from an EMBL/GenBank/DDBJ whole genome shotgun (WGS) entry which is preliminary data.</text>
</comment>
<dbReference type="InterPro" id="IPR006016">
    <property type="entry name" value="UspA"/>
</dbReference>
<keyword evidence="3" id="KW-1185">Reference proteome</keyword>
<accession>A0AAE3EV91</accession>
<dbReference type="Pfam" id="PF00582">
    <property type="entry name" value="Usp"/>
    <property type="match status" value="1"/>
</dbReference>
<feature type="domain" description="UspA" evidence="1">
    <location>
        <begin position="3"/>
        <end position="148"/>
    </location>
</feature>
<proteinExistence type="predicted"/>